<keyword evidence="2" id="KW-1185">Reference proteome</keyword>
<dbReference type="Proteomes" id="UP001239111">
    <property type="component" value="Chromosome 4"/>
</dbReference>
<proteinExistence type="predicted"/>
<evidence type="ECO:0000313" key="1">
    <source>
        <dbReference type="EMBL" id="KAJ8668509.1"/>
    </source>
</evidence>
<dbReference type="EMBL" id="CM056744">
    <property type="protein sequence ID" value="KAJ8668509.1"/>
    <property type="molecule type" value="Genomic_DNA"/>
</dbReference>
<reference evidence="1" key="1">
    <citation type="submission" date="2023-04" db="EMBL/GenBank/DDBJ databases">
        <title>A chromosome-level genome assembly of the parasitoid wasp Eretmocerus hayati.</title>
        <authorList>
            <person name="Zhong Y."/>
            <person name="Liu S."/>
            <person name="Liu Y."/>
        </authorList>
    </citation>
    <scope>NUCLEOTIDE SEQUENCE</scope>
    <source>
        <strain evidence="1">ZJU_SS_LIU_2023</strain>
    </source>
</reference>
<gene>
    <name evidence="1" type="ORF">QAD02_010172</name>
</gene>
<comment type="caution">
    <text evidence="1">The sequence shown here is derived from an EMBL/GenBank/DDBJ whole genome shotgun (WGS) entry which is preliminary data.</text>
</comment>
<sequence>MNEYWIMNSFKAWTFFGFLCISSLTAVSCQDSLYEQISPYIHGSDYVDPDNLYYNHQRQEVSFPSDDPHVSASQVALQSGSNHHHYCQDSPYEVFARKLISLLILRSRFKINDGIATGSLELEATTKELEILKGFGDGRISIRQIDGIIHDVLRSPQVSLMDEAMNFTDRISMYLYQHRIIFGASLLLILVIILTLKVKWTRWRVIFLLFDLLVITSFVLTWWELLLEAEIKLTAQQHLYSSVPDECRQGEISFFRSILLYFEYGKGDCLRYFEAVMSDPALKVTPLHAFCHMFSKFFFYPITVASHSLSEFIQTLTEPLPWGIKHIVRISLISSMPITICLLLFIVMGGSAGLRVGPFFHVYLHGRESQPPRDSLSSNNRQAIEIIRSEIREVACPTTTEPQTSQQHQVQNSRPKLVTGSTQTDGNDVRKFEDCSNCAGYIEEFPEEKEYEKVYKKHVIDAIEVGENLRKLNINMCGDNESKVGFSEDKKLSKKPDSDTSLSNTKTSSNCKLKNVD</sequence>
<name>A0ACC2NDU4_9HYME</name>
<accession>A0ACC2NDU4</accession>
<protein>
    <submittedName>
        <fullName evidence="1">Uncharacterized protein</fullName>
    </submittedName>
</protein>
<organism evidence="1 2">
    <name type="scientific">Eretmocerus hayati</name>
    <dbReference type="NCBI Taxonomy" id="131215"/>
    <lineage>
        <taxon>Eukaryota</taxon>
        <taxon>Metazoa</taxon>
        <taxon>Ecdysozoa</taxon>
        <taxon>Arthropoda</taxon>
        <taxon>Hexapoda</taxon>
        <taxon>Insecta</taxon>
        <taxon>Pterygota</taxon>
        <taxon>Neoptera</taxon>
        <taxon>Endopterygota</taxon>
        <taxon>Hymenoptera</taxon>
        <taxon>Apocrita</taxon>
        <taxon>Proctotrupomorpha</taxon>
        <taxon>Chalcidoidea</taxon>
        <taxon>Aphelinidae</taxon>
        <taxon>Aphelininae</taxon>
        <taxon>Eretmocerus</taxon>
    </lineage>
</organism>
<evidence type="ECO:0000313" key="2">
    <source>
        <dbReference type="Proteomes" id="UP001239111"/>
    </source>
</evidence>